<reference evidence="1 2" key="1">
    <citation type="journal article" date="2017" name="Mol. Plant">
        <title>The Genome of Medicinal Plant Macleaya cordata Provides New Insights into Benzylisoquinoline Alkaloids Metabolism.</title>
        <authorList>
            <person name="Liu X."/>
            <person name="Liu Y."/>
            <person name="Huang P."/>
            <person name="Ma Y."/>
            <person name="Qing Z."/>
            <person name="Tang Q."/>
            <person name="Cao H."/>
            <person name="Cheng P."/>
            <person name="Zheng Y."/>
            <person name="Yuan Z."/>
            <person name="Zhou Y."/>
            <person name="Liu J."/>
            <person name="Tang Z."/>
            <person name="Zhuo Y."/>
            <person name="Zhang Y."/>
            <person name="Yu L."/>
            <person name="Huang J."/>
            <person name="Yang P."/>
            <person name="Peng Q."/>
            <person name="Zhang J."/>
            <person name="Jiang W."/>
            <person name="Zhang Z."/>
            <person name="Lin K."/>
            <person name="Ro D.K."/>
            <person name="Chen X."/>
            <person name="Xiong X."/>
            <person name="Shang Y."/>
            <person name="Huang S."/>
            <person name="Zeng J."/>
        </authorList>
    </citation>
    <scope>NUCLEOTIDE SEQUENCE [LARGE SCALE GENOMIC DNA]</scope>
    <source>
        <strain evidence="2">cv. BLH2017</strain>
        <tissue evidence="1">Root</tissue>
    </source>
</reference>
<keyword evidence="2" id="KW-1185">Reference proteome</keyword>
<gene>
    <name evidence="1" type="ORF">BVC80_1803g27</name>
</gene>
<protein>
    <submittedName>
        <fullName evidence="1">Uncharacterized protein</fullName>
    </submittedName>
</protein>
<dbReference type="PANTHER" id="PTHR47481">
    <property type="match status" value="1"/>
</dbReference>
<evidence type="ECO:0000313" key="1">
    <source>
        <dbReference type="EMBL" id="OVA12909.1"/>
    </source>
</evidence>
<dbReference type="PANTHER" id="PTHR47481:SF22">
    <property type="entry name" value="RETROTRANSPOSON GAG DOMAIN-CONTAINING PROTEIN"/>
    <property type="match status" value="1"/>
</dbReference>
<dbReference type="EMBL" id="MVGT01001338">
    <property type="protein sequence ID" value="OVA12909.1"/>
    <property type="molecule type" value="Genomic_DNA"/>
</dbReference>
<comment type="caution">
    <text evidence="1">The sequence shown here is derived from an EMBL/GenBank/DDBJ whole genome shotgun (WGS) entry which is preliminary data.</text>
</comment>
<accession>A0A200QR17</accession>
<dbReference type="Proteomes" id="UP000195402">
    <property type="component" value="Unassembled WGS sequence"/>
</dbReference>
<dbReference type="OrthoDB" id="1845088at2759"/>
<evidence type="ECO:0000313" key="2">
    <source>
        <dbReference type="Proteomes" id="UP000195402"/>
    </source>
</evidence>
<organism evidence="1 2">
    <name type="scientific">Macleaya cordata</name>
    <name type="common">Five-seeded plume-poppy</name>
    <name type="synonym">Bocconia cordata</name>
    <dbReference type="NCBI Taxonomy" id="56857"/>
    <lineage>
        <taxon>Eukaryota</taxon>
        <taxon>Viridiplantae</taxon>
        <taxon>Streptophyta</taxon>
        <taxon>Embryophyta</taxon>
        <taxon>Tracheophyta</taxon>
        <taxon>Spermatophyta</taxon>
        <taxon>Magnoliopsida</taxon>
        <taxon>Ranunculales</taxon>
        <taxon>Papaveraceae</taxon>
        <taxon>Papaveroideae</taxon>
        <taxon>Macleaya</taxon>
    </lineage>
</organism>
<name>A0A200QR17_MACCD</name>
<dbReference type="AlphaFoldDB" id="A0A200QR17"/>
<sequence length="164" mass="18598">MNNGDKYTWYGIIQQHLKLWILYATIYYVRNAIMGHDLFGYVDGSNPFPPHHLPYAVKDLEGVIPINLAFQEWVKQDQLILSEIYESVSEGGHAQIVRCPTSRDAWLRLEHSFVSASKVRVITSMVDRLATVLKPISNVDLVLFVLGGLGLEYGSFVTIVTDWS</sequence>
<proteinExistence type="predicted"/>
<dbReference type="Pfam" id="PF14223">
    <property type="entry name" value="Retrotran_gag_2"/>
    <property type="match status" value="1"/>
</dbReference>
<dbReference type="InParanoid" id="A0A200QR17"/>